<name>W3XCX9_PESFW</name>
<feature type="region of interest" description="Disordered" evidence="1">
    <location>
        <begin position="77"/>
        <end position="111"/>
    </location>
</feature>
<organism evidence="2 3">
    <name type="scientific">Pestalotiopsis fici (strain W106-1 / CGMCC3.15140)</name>
    <dbReference type="NCBI Taxonomy" id="1229662"/>
    <lineage>
        <taxon>Eukaryota</taxon>
        <taxon>Fungi</taxon>
        <taxon>Dikarya</taxon>
        <taxon>Ascomycota</taxon>
        <taxon>Pezizomycotina</taxon>
        <taxon>Sordariomycetes</taxon>
        <taxon>Xylariomycetidae</taxon>
        <taxon>Amphisphaeriales</taxon>
        <taxon>Sporocadaceae</taxon>
        <taxon>Pestalotiopsis</taxon>
    </lineage>
</organism>
<protein>
    <submittedName>
        <fullName evidence="2">Uncharacterized protein</fullName>
    </submittedName>
</protein>
<feature type="region of interest" description="Disordered" evidence="1">
    <location>
        <begin position="197"/>
        <end position="236"/>
    </location>
</feature>
<dbReference type="AlphaFoldDB" id="W3XCX9"/>
<keyword evidence="3" id="KW-1185">Reference proteome</keyword>
<dbReference type="EMBL" id="KI912111">
    <property type="protein sequence ID" value="ETS83262.1"/>
    <property type="molecule type" value="Genomic_DNA"/>
</dbReference>
<reference evidence="3" key="1">
    <citation type="journal article" date="2015" name="BMC Genomics">
        <title>Genomic and transcriptomic analysis of the endophytic fungus Pestalotiopsis fici reveals its lifestyle and high potential for synthesis of natural products.</title>
        <authorList>
            <person name="Wang X."/>
            <person name="Zhang X."/>
            <person name="Liu L."/>
            <person name="Xiang M."/>
            <person name="Wang W."/>
            <person name="Sun X."/>
            <person name="Che Y."/>
            <person name="Guo L."/>
            <person name="Liu G."/>
            <person name="Guo L."/>
            <person name="Wang C."/>
            <person name="Yin W.B."/>
            <person name="Stadler M."/>
            <person name="Zhang X."/>
            <person name="Liu X."/>
        </authorList>
    </citation>
    <scope>NUCLEOTIDE SEQUENCE [LARGE SCALE GENOMIC DNA]</scope>
    <source>
        <strain evidence="3">W106-1 / CGMCC3.15140</strain>
    </source>
</reference>
<dbReference type="KEGG" id="pfy:PFICI_05138"/>
<dbReference type="GeneID" id="19270151"/>
<dbReference type="Proteomes" id="UP000030651">
    <property type="component" value="Unassembled WGS sequence"/>
</dbReference>
<dbReference type="OrthoDB" id="4492972at2759"/>
<gene>
    <name evidence="2" type="ORF">PFICI_05138</name>
</gene>
<sequence length="255" mass="27983">MAFFNPIQLIATLFLALVALPLAFLACITTWLACWILVTRLLFVYAELAWEIVRYTLYDRWRPGHYIESPSVSRRSSRAVSPIGSPPRSPEFSSFKGAPRSRRRAGSLSSTASTAVPRVAFSAAALLEPNPNALERDFEGLGGWVIHDDGADVADEQAWDTLNPRLEPVESHRHHSRAHTVATPFSTGNYTFGSPARSGMMSVSHSPERLTTTGLSPRSPGSRTPTRARGVGPLTHLEKSDSYFPLQAQLKKIAA</sequence>
<evidence type="ECO:0000313" key="3">
    <source>
        <dbReference type="Proteomes" id="UP000030651"/>
    </source>
</evidence>
<proteinExistence type="predicted"/>
<dbReference type="InParanoid" id="W3XCX9"/>
<dbReference type="RefSeq" id="XP_007831910.1">
    <property type="nucleotide sequence ID" value="XM_007833719.1"/>
</dbReference>
<evidence type="ECO:0000256" key="1">
    <source>
        <dbReference type="SAM" id="MobiDB-lite"/>
    </source>
</evidence>
<evidence type="ECO:0000313" key="2">
    <source>
        <dbReference type="EMBL" id="ETS83262.1"/>
    </source>
</evidence>
<dbReference type="HOGENOM" id="CLU_056392_1_0_1"/>
<accession>W3XCX9</accession>
<feature type="compositionally biased region" description="Polar residues" evidence="1">
    <location>
        <begin position="201"/>
        <end position="225"/>
    </location>
</feature>